<keyword evidence="3" id="KW-1185">Reference proteome</keyword>
<dbReference type="VEuPathDB" id="FungiDB:PAAG_07097"/>
<feature type="region of interest" description="Disordered" evidence="1">
    <location>
        <begin position="37"/>
        <end position="62"/>
    </location>
</feature>
<dbReference type="KEGG" id="pbl:PAAG_07097"/>
<dbReference type="EMBL" id="KN294013">
    <property type="protein sequence ID" value="EEH36679.2"/>
    <property type="molecule type" value="Genomic_DNA"/>
</dbReference>
<dbReference type="GeneID" id="9094203"/>
<dbReference type="Proteomes" id="UP000002059">
    <property type="component" value="Partially assembled WGS sequence"/>
</dbReference>
<dbReference type="RefSeq" id="XP_015700560.1">
    <property type="nucleotide sequence ID" value="XM_015846125.1"/>
</dbReference>
<protein>
    <submittedName>
        <fullName evidence="2">Uncharacterized protein</fullName>
    </submittedName>
</protein>
<evidence type="ECO:0000256" key="1">
    <source>
        <dbReference type="SAM" id="MobiDB-lite"/>
    </source>
</evidence>
<proteinExistence type="predicted"/>
<gene>
    <name evidence="2" type="ORF">PAAG_07097</name>
</gene>
<reference evidence="2 3" key="1">
    <citation type="journal article" date="2011" name="PLoS Genet.">
        <title>Comparative genomic analysis of human fungal pathogens causing paracoccidioidomycosis.</title>
        <authorList>
            <person name="Desjardins C.A."/>
            <person name="Champion M.D."/>
            <person name="Holder J.W."/>
            <person name="Muszewska A."/>
            <person name="Goldberg J."/>
            <person name="Bailao A.M."/>
            <person name="Brigido M.M."/>
            <person name="Ferreira M.E."/>
            <person name="Garcia A.M."/>
            <person name="Grynberg M."/>
            <person name="Gujja S."/>
            <person name="Heiman D.I."/>
            <person name="Henn M.R."/>
            <person name="Kodira C.D."/>
            <person name="Leon-Narvaez H."/>
            <person name="Longo L.V."/>
            <person name="Ma L.J."/>
            <person name="Malavazi I."/>
            <person name="Matsuo A.L."/>
            <person name="Morais F.V."/>
            <person name="Pereira M."/>
            <person name="Rodriguez-Brito S."/>
            <person name="Sakthikumar S."/>
            <person name="Salem-Izacc S.M."/>
            <person name="Sykes S.M."/>
            <person name="Teixeira M.M."/>
            <person name="Vallejo M.C."/>
            <person name="Walter M.E."/>
            <person name="Yandava C."/>
            <person name="Young S."/>
            <person name="Zeng Q."/>
            <person name="Zucker J."/>
            <person name="Felipe M.S."/>
            <person name="Goldman G.H."/>
            <person name="Haas B.J."/>
            <person name="McEwen J.G."/>
            <person name="Nino-Vega G."/>
            <person name="Puccia R."/>
            <person name="San-Blas G."/>
            <person name="Soares C.M."/>
            <person name="Birren B.W."/>
            <person name="Cuomo C.A."/>
        </authorList>
    </citation>
    <scope>NUCLEOTIDE SEQUENCE [LARGE SCALE GENOMIC DNA]</scope>
    <source>
        <strain evidence="3">ATCC MYA-826 / Pb01</strain>
    </source>
</reference>
<dbReference type="HOGENOM" id="CLU_2904781_0_0_1"/>
<accession>C1H8K6</accession>
<evidence type="ECO:0000313" key="2">
    <source>
        <dbReference type="EMBL" id="EEH36679.2"/>
    </source>
</evidence>
<sequence length="62" mass="6953">MSKPNHNKTNGIKIKGVISVMAGESQSRKIKETTWASAAANLHEPPRIRTNREPNPAQFTRR</sequence>
<organism evidence="2 3">
    <name type="scientific">Paracoccidioides lutzii (strain ATCC MYA-826 / Pb01)</name>
    <name type="common">Paracoccidioides brasiliensis</name>
    <dbReference type="NCBI Taxonomy" id="502779"/>
    <lineage>
        <taxon>Eukaryota</taxon>
        <taxon>Fungi</taxon>
        <taxon>Dikarya</taxon>
        <taxon>Ascomycota</taxon>
        <taxon>Pezizomycotina</taxon>
        <taxon>Eurotiomycetes</taxon>
        <taxon>Eurotiomycetidae</taxon>
        <taxon>Onygenales</taxon>
        <taxon>Ajellomycetaceae</taxon>
        <taxon>Paracoccidioides</taxon>
    </lineage>
</organism>
<dbReference type="AlphaFoldDB" id="C1H8K6"/>
<name>C1H8K6_PARBA</name>
<evidence type="ECO:0000313" key="3">
    <source>
        <dbReference type="Proteomes" id="UP000002059"/>
    </source>
</evidence>